<proteinExistence type="inferred from homology"/>
<evidence type="ECO:0000256" key="2">
    <source>
        <dbReference type="ARBA" id="ARBA00011838"/>
    </source>
</evidence>
<dbReference type="GO" id="GO:0006412">
    <property type="term" value="P:translation"/>
    <property type="evidence" value="ECO:0007669"/>
    <property type="project" value="InterPro"/>
</dbReference>
<dbReference type="HAMAP" id="MF_01371_B">
    <property type="entry name" value="Ribosomal_uL30_B"/>
    <property type="match status" value="1"/>
</dbReference>
<accession>A0A0H4T5S6</accession>
<comment type="subunit">
    <text evidence="2">Part of the 50S ribosomal subunit.</text>
</comment>
<evidence type="ECO:0000259" key="6">
    <source>
        <dbReference type="Pfam" id="PF00327"/>
    </source>
</evidence>
<feature type="domain" description="Large ribosomal subunit protein uL30-like ferredoxin-like fold" evidence="6">
    <location>
        <begin position="6"/>
        <end position="54"/>
    </location>
</feature>
<protein>
    <recommendedName>
        <fullName evidence="5">50S ribosomal protein L30</fullName>
    </recommendedName>
</protein>
<dbReference type="PANTHER" id="PTHR15892">
    <property type="entry name" value="MITOCHONDRIAL RIBOSOMAL PROTEIN L30"/>
    <property type="match status" value="1"/>
</dbReference>
<evidence type="ECO:0000256" key="5">
    <source>
        <dbReference type="ARBA" id="ARBA00035492"/>
    </source>
</evidence>
<dbReference type="InterPro" id="IPR016082">
    <property type="entry name" value="Ribosomal_uL30_ferredoxin-like"/>
</dbReference>
<dbReference type="PANTHER" id="PTHR15892:SF2">
    <property type="entry name" value="LARGE RIBOSOMAL SUBUNIT PROTEIN UL30M"/>
    <property type="match status" value="1"/>
</dbReference>
<organism evidence="7">
    <name type="scientific">uncultured bacterium Rifle_16ft_4_minimus_37862</name>
    <dbReference type="NCBI Taxonomy" id="1665157"/>
    <lineage>
        <taxon>Bacteria</taxon>
        <taxon>environmental samples</taxon>
    </lineage>
</organism>
<reference evidence="7" key="1">
    <citation type="journal article" date="2015" name="ISME J.">
        <title>Aquifer environment selects for microbial species cohorts in sediment and groundwater.</title>
        <authorList>
            <person name="Hug L.A."/>
            <person name="Thomas B.C."/>
            <person name="Brown C.T."/>
            <person name="Frischkorn K.R."/>
            <person name="Williams K.H."/>
            <person name="Tringe S.G."/>
            <person name="Banfield J.F."/>
        </authorList>
    </citation>
    <scope>NUCLEOTIDE SEQUENCE</scope>
</reference>
<dbReference type="NCBIfam" id="TIGR01308">
    <property type="entry name" value="rpmD_bact"/>
    <property type="match status" value="1"/>
</dbReference>
<dbReference type="Pfam" id="PF00327">
    <property type="entry name" value="Ribosomal_L30"/>
    <property type="match status" value="1"/>
</dbReference>
<evidence type="ECO:0000256" key="3">
    <source>
        <dbReference type="ARBA" id="ARBA00022980"/>
    </source>
</evidence>
<dbReference type="Gene3D" id="3.30.1390.20">
    <property type="entry name" value="Ribosomal protein L30, ferredoxin-like fold domain"/>
    <property type="match status" value="1"/>
</dbReference>
<dbReference type="EMBL" id="KT007007">
    <property type="protein sequence ID" value="AKQ03088.1"/>
    <property type="molecule type" value="Genomic_DNA"/>
</dbReference>
<dbReference type="GO" id="GO:0022625">
    <property type="term" value="C:cytosolic large ribosomal subunit"/>
    <property type="evidence" value="ECO:0007669"/>
    <property type="project" value="TreeGrafter"/>
</dbReference>
<evidence type="ECO:0000313" key="7">
    <source>
        <dbReference type="EMBL" id="AKQ03088.1"/>
    </source>
</evidence>
<dbReference type="AlphaFoldDB" id="A0A0H4T5S6"/>
<name>A0A0H4T5S6_9BACT</name>
<keyword evidence="4" id="KW-0687">Ribonucleoprotein</keyword>
<dbReference type="PIRSF" id="PIRSF002211">
    <property type="entry name" value="Ribosomal_L30_bac-type"/>
    <property type="match status" value="1"/>
</dbReference>
<keyword evidence="3 7" id="KW-0689">Ribosomal protein</keyword>
<sequence>MASKKLKVTLKRSMIGLSPKQEATVKALGLRRMNQQVTHEDTATVRGMIAKVPHVLQVSHEA</sequence>
<dbReference type="CDD" id="cd01658">
    <property type="entry name" value="Ribosomal_L30"/>
    <property type="match status" value="1"/>
</dbReference>
<dbReference type="SUPFAM" id="SSF55129">
    <property type="entry name" value="Ribosomal protein L30p/L7e"/>
    <property type="match status" value="1"/>
</dbReference>
<dbReference type="InterPro" id="IPR036919">
    <property type="entry name" value="Ribo_uL30_ferredoxin-like_sf"/>
</dbReference>
<dbReference type="InterPro" id="IPR005996">
    <property type="entry name" value="Ribosomal_uL30_bac-type"/>
</dbReference>
<dbReference type="GO" id="GO:0003735">
    <property type="term" value="F:structural constituent of ribosome"/>
    <property type="evidence" value="ECO:0007669"/>
    <property type="project" value="InterPro"/>
</dbReference>
<comment type="similarity">
    <text evidence="1">Belongs to the universal ribosomal protein uL30 family.</text>
</comment>
<evidence type="ECO:0000256" key="4">
    <source>
        <dbReference type="ARBA" id="ARBA00023274"/>
    </source>
</evidence>
<evidence type="ECO:0000256" key="1">
    <source>
        <dbReference type="ARBA" id="ARBA00007594"/>
    </source>
</evidence>